<dbReference type="AlphaFoldDB" id="A0AAV4BCX9"/>
<name>A0AAV4BCX9_9GAST</name>
<comment type="caution">
    <text evidence="2">The sequence shown here is derived from an EMBL/GenBank/DDBJ whole genome shotgun (WGS) entry which is preliminary data.</text>
</comment>
<protein>
    <submittedName>
        <fullName evidence="2">Uncharacterized protein</fullName>
    </submittedName>
</protein>
<evidence type="ECO:0000256" key="1">
    <source>
        <dbReference type="SAM" id="MobiDB-lite"/>
    </source>
</evidence>
<dbReference type="EMBL" id="BLXT01004654">
    <property type="protein sequence ID" value="GFO16229.1"/>
    <property type="molecule type" value="Genomic_DNA"/>
</dbReference>
<accession>A0AAV4BCX9</accession>
<evidence type="ECO:0000313" key="2">
    <source>
        <dbReference type="EMBL" id="GFO16229.1"/>
    </source>
</evidence>
<gene>
    <name evidence="2" type="ORF">PoB_004273400</name>
</gene>
<keyword evidence="3" id="KW-1185">Reference proteome</keyword>
<dbReference type="Proteomes" id="UP000735302">
    <property type="component" value="Unassembled WGS sequence"/>
</dbReference>
<organism evidence="2 3">
    <name type="scientific">Plakobranchus ocellatus</name>
    <dbReference type="NCBI Taxonomy" id="259542"/>
    <lineage>
        <taxon>Eukaryota</taxon>
        <taxon>Metazoa</taxon>
        <taxon>Spiralia</taxon>
        <taxon>Lophotrochozoa</taxon>
        <taxon>Mollusca</taxon>
        <taxon>Gastropoda</taxon>
        <taxon>Heterobranchia</taxon>
        <taxon>Euthyneura</taxon>
        <taxon>Panpulmonata</taxon>
        <taxon>Sacoglossa</taxon>
        <taxon>Placobranchoidea</taxon>
        <taxon>Plakobranchidae</taxon>
        <taxon>Plakobranchus</taxon>
    </lineage>
</organism>
<evidence type="ECO:0000313" key="3">
    <source>
        <dbReference type="Proteomes" id="UP000735302"/>
    </source>
</evidence>
<proteinExistence type="predicted"/>
<reference evidence="2 3" key="1">
    <citation type="journal article" date="2021" name="Elife">
        <title>Chloroplast acquisition without the gene transfer in kleptoplastic sea slugs, Plakobranchus ocellatus.</title>
        <authorList>
            <person name="Maeda T."/>
            <person name="Takahashi S."/>
            <person name="Yoshida T."/>
            <person name="Shimamura S."/>
            <person name="Takaki Y."/>
            <person name="Nagai Y."/>
            <person name="Toyoda A."/>
            <person name="Suzuki Y."/>
            <person name="Arimoto A."/>
            <person name="Ishii H."/>
            <person name="Satoh N."/>
            <person name="Nishiyama T."/>
            <person name="Hasebe M."/>
            <person name="Maruyama T."/>
            <person name="Minagawa J."/>
            <person name="Obokata J."/>
            <person name="Shigenobu S."/>
        </authorList>
    </citation>
    <scope>NUCLEOTIDE SEQUENCE [LARGE SCALE GENOMIC DNA]</scope>
</reference>
<feature type="region of interest" description="Disordered" evidence="1">
    <location>
        <begin position="14"/>
        <end position="66"/>
    </location>
</feature>
<sequence>MRLMMLNVSLAKRHQQGNCLTDPSPPSGNDGLLDASVPPASSSGQISIRHGSDRPCVSGSSRSASGMASGYLVRIRLCRTHAHMAIRLMLSGFCSIVVKKQRNL</sequence>